<dbReference type="Pfam" id="PF12680">
    <property type="entry name" value="SnoaL_2"/>
    <property type="match status" value="1"/>
</dbReference>
<dbReference type="InterPro" id="IPR037401">
    <property type="entry name" value="SnoaL-like"/>
</dbReference>
<dbReference type="EMBL" id="FZOT01000023">
    <property type="protein sequence ID" value="SNT30154.1"/>
    <property type="molecule type" value="Genomic_DNA"/>
</dbReference>
<dbReference type="InterPro" id="IPR032710">
    <property type="entry name" value="NTF2-like_dom_sf"/>
</dbReference>
<accession>A0A239LKP7</accession>
<dbReference type="Proteomes" id="UP000198284">
    <property type="component" value="Unassembled WGS sequence"/>
</dbReference>
<gene>
    <name evidence="2" type="ORF">SAMN06265795_12330</name>
</gene>
<protein>
    <recommendedName>
        <fullName evidence="1">SnoaL-like domain-containing protein</fullName>
    </recommendedName>
</protein>
<dbReference type="PANTHER" id="PTHR41252">
    <property type="entry name" value="BLR2505 PROTEIN"/>
    <property type="match status" value="1"/>
</dbReference>
<evidence type="ECO:0000313" key="2">
    <source>
        <dbReference type="EMBL" id="SNT30154.1"/>
    </source>
</evidence>
<organism evidence="2 3">
    <name type="scientific">Noviherbaspirillum humi</name>
    <dbReference type="NCBI Taxonomy" id="1688639"/>
    <lineage>
        <taxon>Bacteria</taxon>
        <taxon>Pseudomonadati</taxon>
        <taxon>Pseudomonadota</taxon>
        <taxon>Betaproteobacteria</taxon>
        <taxon>Burkholderiales</taxon>
        <taxon>Oxalobacteraceae</taxon>
        <taxon>Noviherbaspirillum</taxon>
    </lineage>
</organism>
<keyword evidence="3" id="KW-1185">Reference proteome</keyword>
<dbReference type="AlphaFoldDB" id="A0A239LKP7"/>
<dbReference type="PANTHER" id="PTHR41252:SF1">
    <property type="entry name" value="BLR2505 PROTEIN"/>
    <property type="match status" value="1"/>
</dbReference>
<proteinExistence type="predicted"/>
<feature type="domain" description="SnoaL-like" evidence="1">
    <location>
        <begin position="7"/>
        <end position="111"/>
    </location>
</feature>
<name>A0A239LKP7_9BURK</name>
<dbReference type="Gene3D" id="3.10.450.50">
    <property type="match status" value="1"/>
</dbReference>
<dbReference type="RefSeq" id="WP_176442601.1">
    <property type="nucleotide sequence ID" value="NZ_FZOT01000023.1"/>
</dbReference>
<reference evidence="2 3" key="1">
    <citation type="submission" date="2017-06" db="EMBL/GenBank/DDBJ databases">
        <authorList>
            <person name="Kim H.J."/>
            <person name="Triplett B.A."/>
        </authorList>
    </citation>
    <scope>NUCLEOTIDE SEQUENCE [LARGE SCALE GENOMIC DNA]</scope>
    <source>
        <strain evidence="2 3">U15</strain>
    </source>
</reference>
<evidence type="ECO:0000259" key="1">
    <source>
        <dbReference type="Pfam" id="PF12680"/>
    </source>
</evidence>
<dbReference type="SUPFAM" id="SSF54427">
    <property type="entry name" value="NTF2-like"/>
    <property type="match status" value="1"/>
</dbReference>
<evidence type="ECO:0000313" key="3">
    <source>
        <dbReference type="Proteomes" id="UP000198284"/>
    </source>
</evidence>
<sequence>MQPIDIVREGYARYERRDFAGVFQLLSSDVEFSQTETLPWGGVHRGHEGARDFFARLNQHTDATPRPITYVPAGDDVAVIGRLTGTARATGRPIDLDIVHVWTVKAGKIVRFAAYIDTPAMRQALGTD</sequence>